<accession>A0ABR4NN10</accession>
<comment type="caution">
    <text evidence="1">The sequence shown here is derived from an EMBL/GenBank/DDBJ whole genome shotgun (WGS) entry which is preliminary data.</text>
</comment>
<name>A0ABR4NN10_9SACH</name>
<keyword evidence="2" id="KW-1185">Reference proteome</keyword>
<proteinExistence type="predicted"/>
<gene>
    <name evidence="1" type="ORF">RNJ44_02295</name>
</gene>
<reference evidence="1 2" key="1">
    <citation type="submission" date="2024-05" db="EMBL/GenBank/DDBJ databases">
        <title>Long read based assembly of the Candida bracarensis genome reveals expanded adhesin content.</title>
        <authorList>
            <person name="Marcet-Houben M."/>
            <person name="Ksiezopolska E."/>
            <person name="Gabaldon T."/>
        </authorList>
    </citation>
    <scope>NUCLEOTIDE SEQUENCE [LARGE SCALE GENOMIC DNA]</scope>
    <source>
        <strain evidence="1 2">CBM6</strain>
    </source>
</reference>
<evidence type="ECO:0000313" key="2">
    <source>
        <dbReference type="Proteomes" id="UP001623330"/>
    </source>
</evidence>
<protein>
    <submittedName>
        <fullName evidence="1">AP-1-like transcription factor YAP3</fullName>
    </submittedName>
</protein>
<evidence type="ECO:0000313" key="1">
    <source>
        <dbReference type="EMBL" id="KAL3229208.1"/>
    </source>
</evidence>
<dbReference type="Proteomes" id="UP001623330">
    <property type="component" value="Unassembled WGS sequence"/>
</dbReference>
<organism evidence="1 2">
    <name type="scientific">Nakaseomyces bracarensis</name>
    <dbReference type="NCBI Taxonomy" id="273131"/>
    <lineage>
        <taxon>Eukaryota</taxon>
        <taxon>Fungi</taxon>
        <taxon>Dikarya</taxon>
        <taxon>Ascomycota</taxon>
        <taxon>Saccharomycotina</taxon>
        <taxon>Saccharomycetes</taxon>
        <taxon>Saccharomycetales</taxon>
        <taxon>Saccharomycetaceae</taxon>
        <taxon>Nakaseomyces</taxon>
    </lineage>
</organism>
<dbReference type="EMBL" id="JBEVYD010000012">
    <property type="protein sequence ID" value="KAL3229208.1"/>
    <property type="molecule type" value="Genomic_DNA"/>
</dbReference>
<sequence length="126" mass="14381">MEINAQNRLLLRKGDTVYKIDSTNIDDNGTFSFPSEDEFFAQVVLGKYGTDGRKHPVVLDDLHNLLITVPKTWEYLYKLSEEKQFDVLTVMKKLKGKEVCHVHGPAYFKSTVDSIVSEACNDPRKT</sequence>